<accession>A0ABW3UBA6</accession>
<keyword evidence="3" id="KW-1185">Reference proteome</keyword>
<name>A0ABW3UBA6_9GAMM</name>
<sequence length="84" mass="8988">MWPKTLAGFFLGLLISTSLALNLKLLPLDVDTRLLSGLLLAFVLWAAVMTYCYYASSAKRASLNCLKLLAVSVAVNGVVLVTGI</sequence>
<feature type="transmembrane region" description="Helical" evidence="1">
    <location>
        <begin position="66"/>
        <end position="83"/>
    </location>
</feature>
<feature type="transmembrane region" description="Helical" evidence="1">
    <location>
        <begin position="36"/>
        <end position="54"/>
    </location>
</feature>
<reference evidence="3" key="1">
    <citation type="journal article" date="2019" name="Int. J. Syst. Evol. Microbiol.">
        <title>The Global Catalogue of Microorganisms (GCM) 10K type strain sequencing project: providing services to taxonomists for standard genome sequencing and annotation.</title>
        <authorList>
            <consortium name="The Broad Institute Genomics Platform"/>
            <consortium name="The Broad Institute Genome Sequencing Center for Infectious Disease"/>
            <person name="Wu L."/>
            <person name="Ma J."/>
        </authorList>
    </citation>
    <scope>NUCLEOTIDE SEQUENCE [LARGE SCALE GENOMIC DNA]</scope>
    <source>
        <strain evidence="3">CCUG 54356</strain>
    </source>
</reference>
<organism evidence="2 3">
    <name type="scientific">Microbulbifer celer</name>
    <dbReference type="NCBI Taxonomy" id="435905"/>
    <lineage>
        <taxon>Bacteria</taxon>
        <taxon>Pseudomonadati</taxon>
        <taxon>Pseudomonadota</taxon>
        <taxon>Gammaproteobacteria</taxon>
        <taxon>Cellvibrionales</taxon>
        <taxon>Microbulbiferaceae</taxon>
        <taxon>Microbulbifer</taxon>
    </lineage>
</organism>
<keyword evidence="1" id="KW-0812">Transmembrane</keyword>
<dbReference type="Proteomes" id="UP001597264">
    <property type="component" value="Unassembled WGS sequence"/>
</dbReference>
<evidence type="ECO:0000313" key="3">
    <source>
        <dbReference type="Proteomes" id="UP001597264"/>
    </source>
</evidence>
<proteinExistence type="predicted"/>
<keyword evidence="1" id="KW-0472">Membrane</keyword>
<gene>
    <name evidence="2" type="ORF">ACFQ2X_09360</name>
</gene>
<keyword evidence="1" id="KW-1133">Transmembrane helix</keyword>
<evidence type="ECO:0000256" key="1">
    <source>
        <dbReference type="SAM" id="Phobius"/>
    </source>
</evidence>
<evidence type="ECO:0000313" key="2">
    <source>
        <dbReference type="EMBL" id="MFD1216806.1"/>
    </source>
</evidence>
<dbReference type="EMBL" id="JBHTLR010000008">
    <property type="protein sequence ID" value="MFD1216806.1"/>
    <property type="molecule type" value="Genomic_DNA"/>
</dbReference>
<protein>
    <submittedName>
        <fullName evidence="2">Uncharacterized protein</fullName>
    </submittedName>
</protein>
<dbReference type="RefSeq" id="WP_230436943.1">
    <property type="nucleotide sequence ID" value="NZ_CP087715.1"/>
</dbReference>
<comment type="caution">
    <text evidence="2">The sequence shown here is derived from an EMBL/GenBank/DDBJ whole genome shotgun (WGS) entry which is preliminary data.</text>
</comment>